<feature type="domain" description="HTH lacI-type" evidence="4">
    <location>
        <begin position="4"/>
        <end position="58"/>
    </location>
</feature>
<dbReference type="InterPro" id="IPR010982">
    <property type="entry name" value="Lambda_DNA-bd_dom_sf"/>
</dbReference>
<dbReference type="Pfam" id="PF00356">
    <property type="entry name" value="LacI"/>
    <property type="match status" value="1"/>
</dbReference>
<dbReference type="Gene3D" id="3.40.50.2300">
    <property type="match status" value="2"/>
</dbReference>
<dbReference type="EMBL" id="FMXQ01000004">
    <property type="protein sequence ID" value="SDB31789.1"/>
    <property type="molecule type" value="Genomic_DNA"/>
</dbReference>
<dbReference type="SUPFAM" id="SSF53822">
    <property type="entry name" value="Periplasmic binding protein-like I"/>
    <property type="match status" value="1"/>
</dbReference>
<dbReference type="GO" id="GO:0003700">
    <property type="term" value="F:DNA-binding transcription factor activity"/>
    <property type="evidence" value="ECO:0007669"/>
    <property type="project" value="TreeGrafter"/>
</dbReference>
<dbReference type="SUPFAM" id="SSF47413">
    <property type="entry name" value="lambda repressor-like DNA-binding domains"/>
    <property type="match status" value="1"/>
</dbReference>
<evidence type="ECO:0000313" key="6">
    <source>
        <dbReference type="Proteomes" id="UP000199071"/>
    </source>
</evidence>
<dbReference type="GO" id="GO:0000976">
    <property type="term" value="F:transcription cis-regulatory region binding"/>
    <property type="evidence" value="ECO:0007669"/>
    <property type="project" value="TreeGrafter"/>
</dbReference>
<organism evidence="5 6">
    <name type="scientific">Bauldia litoralis</name>
    <dbReference type="NCBI Taxonomy" id="665467"/>
    <lineage>
        <taxon>Bacteria</taxon>
        <taxon>Pseudomonadati</taxon>
        <taxon>Pseudomonadota</taxon>
        <taxon>Alphaproteobacteria</taxon>
        <taxon>Hyphomicrobiales</taxon>
        <taxon>Kaistiaceae</taxon>
        <taxon>Bauldia</taxon>
    </lineage>
</organism>
<dbReference type="SMART" id="SM00354">
    <property type="entry name" value="HTH_LACI"/>
    <property type="match status" value="1"/>
</dbReference>
<keyword evidence="2" id="KW-0238">DNA-binding</keyword>
<evidence type="ECO:0000313" key="5">
    <source>
        <dbReference type="EMBL" id="SDB31789.1"/>
    </source>
</evidence>
<accession>A0A1G6CFY9</accession>
<dbReference type="OrthoDB" id="9805774at2"/>
<dbReference type="STRING" id="665467.SAMN02982931_02448"/>
<dbReference type="CDD" id="cd01392">
    <property type="entry name" value="HTH_LacI"/>
    <property type="match status" value="1"/>
</dbReference>
<dbReference type="RefSeq" id="WP_090876694.1">
    <property type="nucleotide sequence ID" value="NZ_FMXQ01000004.1"/>
</dbReference>
<reference evidence="5 6" key="1">
    <citation type="submission" date="2016-10" db="EMBL/GenBank/DDBJ databases">
        <authorList>
            <person name="de Groot N.N."/>
        </authorList>
    </citation>
    <scope>NUCLEOTIDE SEQUENCE [LARGE SCALE GENOMIC DNA]</scope>
    <source>
        <strain evidence="5 6">ATCC 35022</strain>
    </source>
</reference>
<dbReference type="InterPro" id="IPR028082">
    <property type="entry name" value="Peripla_BP_I"/>
</dbReference>
<dbReference type="InterPro" id="IPR000843">
    <property type="entry name" value="HTH_LacI"/>
</dbReference>
<dbReference type="PRINTS" id="PR00036">
    <property type="entry name" value="HTHLACI"/>
</dbReference>
<name>A0A1G6CFY9_9HYPH</name>
<dbReference type="InterPro" id="IPR025997">
    <property type="entry name" value="SBP_2_dom"/>
</dbReference>
<evidence type="ECO:0000256" key="2">
    <source>
        <dbReference type="ARBA" id="ARBA00023125"/>
    </source>
</evidence>
<evidence type="ECO:0000256" key="3">
    <source>
        <dbReference type="ARBA" id="ARBA00023163"/>
    </source>
</evidence>
<dbReference type="Gene3D" id="1.10.260.40">
    <property type="entry name" value="lambda repressor-like DNA-binding domains"/>
    <property type="match status" value="1"/>
</dbReference>
<gene>
    <name evidence="5" type="ORF">SAMN02982931_02448</name>
</gene>
<dbReference type="PROSITE" id="PS50932">
    <property type="entry name" value="HTH_LACI_2"/>
    <property type="match status" value="1"/>
</dbReference>
<evidence type="ECO:0000259" key="4">
    <source>
        <dbReference type="PROSITE" id="PS50932"/>
    </source>
</evidence>
<dbReference type="PROSITE" id="PS00356">
    <property type="entry name" value="HTH_LACI_1"/>
    <property type="match status" value="1"/>
</dbReference>
<proteinExistence type="predicted"/>
<dbReference type="AlphaFoldDB" id="A0A1G6CFY9"/>
<dbReference type="Proteomes" id="UP000199071">
    <property type="component" value="Unassembled WGS sequence"/>
</dbReference>
<dbReference type="PANTHER" id="PTHR30146:SF152">
    <property type="entry name" value="TRANSCRIPTIONAL REGULATORY PROTEIN"/>
    <property type="match status" value="1"/>
</dbReference>
<dbReference type="CDD" id="cd06307">
    <property type="entry name" value="PBP1_sugar_binding"/>
    <property type="match status" value="1"/>
</dbReference>
<evidence type="ECO:0000256" key="1">
    <source>
        <dbReference type="ARBA" id="ARBA00023015"/>
    </source>
</evidence>
<keyword evidence="1" id="KW-0805">Transcription regulation</keyword>
<keyword evidence="6" id="KW-1185">Reference proteome</keyword>
<dbReference type="Pfam" id="PF13407">
    <property type="entry name" value="Peripla_BP_4"/>
    <property type="match status" value="1"/>
</dbReference>
<dbReference type="PANTHER" id="PTHR30146">
    <property type="entry name" value="LACI-RELATED TRANSCRIPTIONAL REPRESSOR"/>
    <property type="match status" value="1"/>
</dbReference>
<protein>
    <submittedName>
        <fullName evidence="5">LacI family transcriptional regulator</fullName>
    </submittedName>
</protein>
<sequence length="341" mass="36888">MARTTLQDVAKTAGVSLATVDRVLNRRAGVHADTAERVQQAIERLKYRPDRLAARLARGRDHRFEFILPSGSNAFMRALEERVRVTADHVVDERVRIGITHVDVFDGEVLAAALDNLRGEADGVAVVALDHPSVCEAIDDLTQSGVTVVTLVSDAPRSKRAHYVGIDNTAAGRTAASLLGRFLGGRGGKVGLIAGSMALRDHIERQIGFEQVIARDFPGLRLLPIREGRDDDERVEALAAALLGEHDDLVGIYNVGAGNGGVVAALEASGRSRDVVFVAHELTPFSRRHLIRGTIDAIINQDAGHEGRSATRLLIAEREGIPIDAGQERIRIDIFVRDNVP</sequence>
<keyword evidence="3" id="KW-0804">Transcription</keyword>